<keyword evidence="1" id="KW-0472">Membrane</keyword>
<reference evidence="2" key="1">
    <citation type="submission" date="2014-09" db="EMBL/GenBank/DDBJ databases">
        <authorList>
            <person name="Magalhaes I.L.F."/>
            <person name="Oliveira U."/>
            <person name="Santos F.R."/>
            <person name="Vidigal T.H.D.A."/>
            <person name="Brescovit A.D."/>
            <person name="Santos A.J."/>
        </authorList>
    </citation>
    <scope>NUCLEOTIDE SEQUENCE</scope>
    <source>
        <tissue evidence="2">Shoot tissue taken approximately 20 cm above the soil surface</tissue>
    </source>
</reference>
<feature type="transmembrane region" description="Helical" evidence="1">
    <location>
        <begin position="6"/>
        <end position="24"/>
    </location>
</feature>
<dbReference type="AlphaFoldDB" id="A0A0A9C3P2"/>
<dbReference type="EMBL" id="GBRH01231773">
    <property type="protein sequence ID" value="JAD66122.1"/>
    <property type="molecule type" value="Transcribed_RNA"/>
</dbReference>
<keyword evidence="1" id="KW-0812">Transmembrane</keyword>
<keyword evidence="1" id="KW-1133">Transmembrane helix</keyword>
<proteinExistence type="predicted"/>
<sequence length="32" mass="3891">MFYTILLSSMYFMFELWFLAYGNVMSRAMGRL</sequence>
<protein>
    <submittedName>
        <fullName evidence="2">Uncharacterized protein</fullName>
    </submittedName>
</protein>
<name>A0A0A9C3P2_ARUDO</name>
<organism evidence="2">
    <name type="scientific">Arundo donax</name>
    <name type="common">Giant reed</name>
    <name type="synonym">Donax arundinaceus</name>
    <dbReference type="NCBI Taxonomy" id="35708"/>
    <lineage>
        <taxon>Eukaryota</taxon>
        <taxon>Viridiplantae</taxon>
        <taxon>Streptophyta</taxon>
        <taxon>Embryophyta</taxon>
        <taxon>Tracheophyta</taxon>
        <taxon>Spermatophyta</taxon>
        <taxon>Magnoliopsida</taxon>
        <taxon>Liliopsida</taxon>
        <taxon>Poales</taxon>
        <taxon>Poaceae</taxon>
        <taxon>PACMAD clade</taxon>
        <taxon>Arundinoideae</taxon>
        <taxon>Arundineae</taxon>
        <taxon>Arundo</taxon>
    </lineage>
</organism>
<accession>A0A0A9C3P2</accession>
<reference evidence="2" key="2">
    <citation type="journal article" date="2015" name="Data Brief">
        <title>Shoot transcriptome of the giant reed, Arundo donax.</title>
        <authorList>
            <person name="Barrero R.A."/>
            <person name="Guerrero F.D."/>
            <person name="Moolhuijzen P."/>
            <person name="Goolsby J.A."/>
            <person name="Tidwell J."/>
            <person name="Bellgard S.E."/>
            <person name="Bellgard M.I."/>
        </authorList>
    </citation>
    <scope>NUCLEOTIDE SEQUENCE</scope>
    <source>
        <tissue evidence="2">Shoot tissue taken approximately 20 cm above the soil surface</tissue>
    </source>
</reference>
<evidence type="ECO:0000256" key="1">
    <source>
        <dbReference type="SAM" id="Phobius"/>
    </source>
</evidence>
<evidence type="ECO:0000313" key="2">
    <source>
        <dbReference type="EMBL" id="JAD66122.1"/>
    </source>
</evidence>